<dbReference type="Pfam" id="PF20060">
    <property type="entry name" value="DUF6459"/>
    <property type="match status" value="1"/>
</dbReference>
<keyword evidence="3" id="KW-1185">Reference proteome</keyword>
<accession>A0A8J3Z0B1</accession>
<feature type="compositionally biased region" description="Low complexity" evidence="1">
    <location>
        <begin position="56"/>
        <end position="72"/>
    </location>
</feature>
<sequence>MSAPTVAVATDYPPVRIRRAPRLEPPFDDEDDPTWPLAASAGHVAAGAGAAGAGAAGVLAQPGRGPRTQRPVTPRPPRGPAEIPGAASVGAAEGSPAQPGTAHPGAAQPGKAVGIAQAAAGPGPGLGRRQPSPGAMAAQRFVGVAVEILNGHRAVSHLRAVTAPADLKQVTDQLVGRTNRTYLGRPGRTVATPPRVRLLGMRTCEPRDGVIEAAVVLGYGIHTWAMAVRMERPADVWLCKLVQVV</sequence>
<protein>
    <submittedName>
        <fullName evidence="2">Uncharacterized protein</fullName>
    </submittedName>
</protein>
<feature type="region of interest" description="Disordered" evidence="1">
    <location>
        <begin position="1"/>
        <end position="112"/>
    </location>
</feature>
<dbReference type="InterPro" id="IPR045596">
    <property type="entry name" value="DUF6459"/>
</dbReference>
<comment type="caution">
    <text evidence="2">The sequence shown here is derived from an EMBL/GenBank/DDBJ whole genome shotgun (WGS) entry which is preliminary data.</text>
</comment>
<proteinExistence type="predicted"/>
<evidence type="ECO:0000256" key="1">
    <source>
        <dbReference type="SAM" id="MobiDB-lite"/>
    </source>
</evidence>
<dbReference type="AlphaFoldDB" id="A0A8J3Z0B1"/>
<evidence type="ECO:0000313" key="2">
    <source>
        <dbReference type="EMBL" id="GIJ52980.1"/>
    </source>
</evidence>
<dbReference type="Proteomes" id="UP000612585">
    <property type="component" value="Unassembled WGS sequence"/>
</dbReference>
<dbReference type="EMBL" id="BOPG01000003">
    <property type="protein sequence ID" value="GIJ52980.1"/>
    <property type="molecule type" value="Genomic_DNA"/>
</dbReference>
<organism evidence="2 3">
    <name type="scientific">Virgisporangium aurantiacum</name>
    <dbReference type="NCBI Taxonomy" id="175570"/>
    <lineage>
        <taxon>Bacteria</taxon>
        <taxon>Bacillati</taxon>
        <taxon>Actinomycetota</taxon>
        <taxon>Actinomycetes</taxon>
        <taxon>Micromonosporales</taxon>
        <taxon>Micromonosporaceae</taxon>
        <taxon>Virgisporangium</taxon>
    </lineage>
</organism>
<feature type="compositionally biased region" description="Low complexity" evidence="1">
    <location>
        <begin position="37"/>
        <end position="48"/>
    </location>
</feature>
<evidence type="ECO:0000313" key="3">
    <source>
        <dbReference type="Proteomes" id="UP000612585"/>
    </source>
</evidence>
<reference evidence="2" key="1">
    <citation type="submission" date="2021-01" db="EMBL/GenBank/DDBJ databases">
        <title>Whole genome shotgun sequence of Virgisporangium aurantiacum NBRC 16421.</title>
        <authorList>
            <person name="Komaki H."/>
            <person name="Tamura T."/>
        </authorList>
    </citation>
    <scope>NUCLEOTIDE SEQUENCE</scope>
    <source>
        <strain evidence="2">NBRC 16421</strain>
    </source>
</reference>
<gene>
    <name evidence="2" type="ORF">Vau01_004960</name>
</gene>
<name>A0A8J3Z0B1_9ACTN</name>
<dbReference type="RefSeq" id="WP_203986560.1">
    <property type="nucleotide sequence ID" value="NZ_BOPG01000003.1"/>
</dbReference>